<dbReference type="InterPro" id="IPR000594">
    <property type="entry name" value="ThiF_NAD_FAD-bd"/>
</dbReference>
<evidence type="ECO:0000313" key="4">
    <source>
        <dbReference type="Proteomes" id="UP000002785"/>
    </source>
</evidence>
<dbReference type="CDD" id="cd01483">
    <property type="entry name" value="E1_enzyme_family"/>
    <property type="match status" value="1"/>
</dbReference>
<feature type="compositionally biased region" description="Basic residues" evidence="1">
    <location>
        <begin position="39"/>
        <end position="51"/>
    </location>
</feature>
<dbReference type="SUPFAM" id="SSF69572">
    <property type="entry name" value="Activating enzymes of the ubiquitin-like proteins"/>
    <property type="match status" value="1"/>
</dbReference>
<protein>
    <submittedName>
        <fullName evidence="3">UBA/THIF-type NAD/FAD binding protein</fullName>
    </submittedName>
</protein>
<dbReference type="InterPro" id="IPR045886">
    <property type="entry name" value="ThiF/MoeB/HesA"/>
</dbReference>
<dbReference type="EMBL" id="CM000951">
    <property type="protein sequence ID" value="EDY55719.1"/>
    <property type="molecule type" value="Genomic_DNA"/>
</dbReference>
<dbReference type="Gene3D" id="3.40.50.720">
    <property type="entry name" value="NAD(P)-binding Rossmann-like Domain"/>
    <property type="match status" value="1"/>
</dbReference>
<reference evidence="3" key="1">
    <citation type="submission" date="2009-10" db="EMBL/GenBank/DDBJ databases">
        <title>The genome sequence of Streptomyces sviceus strain ATCC 29083.</title>
        <authorList>
            <consortium name="The Broad Institute Genome Sequencing Platform"/>
            <consortium name="Broad Institute Microbial Sequencing Center"/>
            <person name="Fischbach M."/>
            <person name="Godfrey P."/>
            <person name="Ward D."/>
            <person name="Young S."/>
            <person name="Zeng Q."/>
            <person name="Koehrsen M."/>
            <person name="Alvarado L."/>
            <person name="Berlin A.M."/>
            <person name="Bochicchio J."/>
            <person name="Borenstein D."/>
            <person name="Chapman S.B."/>
            <person name="Chen Z."/>
            <person name="Engels R."/>
            <person name="Freedman E."/>
            <person name="Gellesch M."/>
            <person name="Goldberg J."/>
            <person name="Griggs A."/>
            <person name="Gujja S."/>
            <person name="Heilman E.R."/>
            <person name="Heiman D.I."/>
            <person name="Hepburn T.A."/>
            <person name="Howarth C."/>
            <person name="Jen D."/>
            <person name="Larson L."/>
            <person name="Lewis B."/>
            <person name="Mehta T."/>
            <person name="Park D."/>
            <person name="Pearson M."/>
            <person name="Richards J."/>
            <person name="Roberts A."/>
            <person name="Saif S."/>
            <person name="Shea T.D."/>
            <person name="Shenoy N."/>
            <person name="Sisk P."/>
            <person name="Stolte C."/>
            <person name="Sykes S.N."/>
            <person name="Thomson T."/>
            <person name="Walk T."/>
            <person name="White J."/>
            <person name="Yandava C."/>
            <person name="Straight P."/>
            <person name="Clardy J."/>
            <person name="Hung D."/>
            <person name="Kolter R."/>
            <person name="Mekalanos J."/>
            <person name="Walker S."/>
            <person name="Walsh C.T."/>
            <person name="Wieland-Brown L.C."/>
            <person name="Haas B."/>
            <person name="Nusbaum C."/>
            <person name="Birren B."/>
        </authorList>
    </citation>
    <scope>NUCLEOTIDE SEQUENCE [LARGE SCALE GENOMIC DNA]</scope>
    <source>
        <strain evidence="3">ATCC 29083</strain>
    </source>
</reference>
<dbReference type="Pfam" id="PF00899">
    <property type="entry name" value="ThiF"/>
    <property type="match status" value="1"/>
</dbReference>
<accession>B5HSB4</accession>
<name>B5HSB4_STRX2</name>
<dbReference type="GO" id="GO:0008641">
    <property type="term" value="F:ubiquitin-like modifier activating enzyme activity"/>
    <property type="evidence" value="ECO:0007669"/>
    <property type="project" value="InterPro"/>
</dbReference>
<evidence type="ECO:0000256" key="1">
    <source>
        <dbReference type="SAM" id="MobiDB-lite"/>
    </source>
</evidence>
<feature type="compositionally biased region" description="Basic and acidic residues" evidence="1">
    <location>
        <begin position="1"/>
        <end position="19"/>
    </location>
</feature>
<dbReference type="HOGENOM" id="CLU_634088_0_0_11"/>
<evidence type="ECO:0000313" key="3">
    <source>
        <dbReference type="EMBL" id="EDY55719.1"/>
    </source>
</evidence>
<dbReference type="Proteomes" id="UP000002785">
    <property type="component" value="Chromosome"/>
</dbReference>
<feature type="region of interest" description="Disordered" evidence="1">
    <location>
        <begin position="1"/>
        <end position="54"/>
    </location>
</feature>
<dbReference type="eggNOG" id="COG0476">
    <property type="taxonomic scope" value="Bacteria"/>
</dbReference>
<sequence>MASRVRPHETQQDRADERQRHRRRRPLRPPPHPASGPARQHRAQRPGHSRTGRPGMLILIPQQAAEKVRSLGSWGRLSLRINDPEQFAVVRGLSQQGQAIFPVEPSPEHRLLASYPAVSTGWWLSVSPDLHLMWLALMARRGTSLTLDAFRAAVPSGYKAPGAPGYLAITHAPGLKDAYPEHGLPDLLAWHVTPGGAQPIAVSVEPDITGIRQLDDHWPVHELQSKRIMLVGAGSIGSATAHALAGYGIGSLTLIDPDRLAWHNLVRHTSARKHIGRHKVTALAEELTALRPDTKVAAHALDVIEHADRIRALLTDTNLVVCAADGVAARRVTGHLARRAGLTAVLACVLEGGALGEILRLRPWPHHGCLTCQRHNLADAGGLDPEPTLDAGYGTGTTHRPMTAVGTDLHLIAHLAAKTAVATLLERAGHPDQRLPGEHALLGLRRQPDWAPPFDLDRTAELRWLDATPPRTGCPTCETP</sequence>
<dbReference type="AlphaFoldDB" id="B5HSB4"/>
<dbReference type="GO" id="GO:0061503">
    <property type="term" value="F:tRNA threonylcarbamoyladenosine dehydratase"/>
    <property type="evidence" value="ECO:0007669"/>
    <property type="project" value="TreeGrafter"/>
</dbReference>
<dbReference type="GO" id="GO:0061504">
    <property type="term" value="P:cyclic threonylcarbamoyladenosine biosynthetic process"/>
    <property type="evidence" value="ECO:0007669"/>
    <property type="project" value="TreeGrafter"/>
</dbReference>
<dbReference type="InterPro" id="IPR035985">
    <property type="entry name" value="Ubiquitin-activating_enz"/>
</dbReference>
<dbReference type="PANTHER" id="PTHR43267">
    <property type="entry name" value="TRNA THREONYLCARBAMOYLADENOSINE DEHYDRATASE"/>
    <property type="match status" value="1"/>
</dbReference>
<organism evidence="3 4">
    <name type="scientific">Streptomyces sviceus (strain ATCC 29083 / DSM 924 / JCM 4929 / NBRC 13980 / NCIMB 11184 / NRRL 5439 / UC 5370)</name>
    <dbReference type="NCBI Taxonomy" id="463191"/>
    <lineage>
        <taxon>Bacteria</taxon>
        <taxon>Bacillati</taxon>
        <taxon>Actinomycetota</taxon>
        <taxon>Actinomycetes</taxon>
        <taxon>Kitasatosporales</taxon>
        <taxon>Streptomycetaceae</taxon>
        <taxon>Streptomyces</taxon>
    </lineage>
</organism>
<evidence type="ECO:0000259" key="2">
    <source>
        <dbReference type="Pfam" id="PF00899"/>
    </source>
</evidence>
<keyword evidence="4" id="KW-1185">Reference proteome</keyword>
<dbReference type="PANTHER" id="PTHR43267:SF2">
    <property type="entry name" value="TRNA THREONYLCARBAMOYLADENOSINE DEHYDRATASE 1-RELATED"/>
    <property type="match status" value="1"/>
</dbReference>
<feature type="domain" description="THIF-type NAD/FAD binding fold" evidence="2">
    <location>
        <begin position="222"/>
        <end position="427"/>
    </location>
</feature>
<proteinExistence type="predicted"/>
<gene>
    <name evidence="3" type="ORF">SSEG_08889</name>
</gene>